<dbReference type="InterPro" id="IPR016186">
    <property type="entry name" value="C-type_lectin-like/link_sf"/>
</dbReference>
<dbReference type="OMA" id="FRMNNWK"/>
<dbReference type="InterPro" id="IPR050111">
    <property type="entry name" value="C-type_lectin/snaclec_domain"/>
</dbReference>
<dbReference type="PROSITE" id="PS50041">
    <property type="entry name" value="C_TYPE_LECTIN_2"/>
    <property type="match status" value="1"/>
</dbReference>
<dbReference type="Pfam" id="PF00059">
    <property type="entry name" value="Lectin_C"/>
    <property type="match status" value="1"/>
</dbReference>
<dbReference type="eggNOG" id="KOG4297">
    <property type="taxonomic scope" value="Eukaryota"/>
</dbReference>
<feature type="signal peptide" evidence="1">
    <location>
        <begin position="1"/>
        <end position="18"/>
    </location>
</feature>
<evidence type="ECO:0000256" key="1">
    <source>
        <dbReference type="SAM" id="SignalP"/>
    </source>
</evidence>
<dbReference type="FunCoup" id="B4JTT9">
    <property type="interactions" value="2"/>
</dbReference>
<gene>
    <name evidence="3" type="primary">Dgri\GH13620</name>
    <name evidence="3" type="ORF">Dgri_GH13620</name>
</gene>
<dbReference type="PANTHER" id="PTHR22803">
    <property type="entry name" value="MANNOSE, PHOSPHOLIPASE, LECTIN RECEPTOR RELATED"/>
    <property type="match status" value="1"/>
</dbReference>
<dbReference type="InParanoid" id="B4JTT9"/>
<dbReference type="PhylomeDB" id="B4JTT9"/>
<feature type="domain" description="C-type lectin" evidence="2">
    <location>
        <begin position="44"/>
        <end position="165"/>
    </location>
</feature>
<sequence>MTYFRVAVLTVSLCYALAYDFTYPNKNEVTVKCESAEAQNYIRIGEHHYYIGRSQASWIEAAHLCRQYGGDLALIESAAEMNAISKYLLEKGYGNDDNFWISGDDFVSTHKFMSLTNGLQLPFTDWSAGQPDYPGREHCVHLWLRSSTYKMNNNMCERKLSFICKRQSYTRCRDIY</sequence>
<evidence type="ECO:0000313" key="3">
    <source>
        <dbReference type="EMBL" id="EDV91518.1"/>
    </source>
</evidence>
<dbReference type="Gene3D" id="3.10.100.10">
    <property type="entry name" value="Mannose-Binding Protein A, subunit A"/>
    <property type="match status" value="1"/>
</dbReference>
<dbReference type="KEGG" id="dgr:6568332"/>
<dbReference type="AlphaFoldDB" id="B4JTT9"/>
<reference evidence="3 4" key="1">
    <citation type="journal article" date="2007" name="Nature">
        <title>Evolution of genes and genomes on the Drosophila phylogeny.</title>
        <authorList>
            <consortium name="Drosophila 12 Genomes Consortium"/>
            <person name="Clark A.G."/>
            <person name="Eisen M.B."/>
            <person name="Smith D.R."/>
            <person name="Bergman C.M."/>
            <person name="Oliver B."/>
            <person name="Markow T.A."/>
            <person name="Kaufman T.C."/>
            <person name="Kellis M."/>
            <person name="Gelbart W."/>
            <person name="Iyer V.N."/>
            <person name="Pollard D.A."/>
            <person name="Sackton T.B."/>
            <person name="Larracuente A.M."/>
            <person name="Singh N.D."/>
            <person name="Abad J.P."/>
            <person name="Abt D.N."/>
            <person name="Adryan B."/>
            <person name="Aguade M."/>
            <person name="Akashi H."/>
            <person name="Anderson W.W."/>
            <person name="Aquadro C.F."/>
            <person name="Ardell D.H."/>
            <person name="Arguello R."/>
            <person name="Artieri C.G."/>
            <person name="Barbash D.A."/>
            <person name="Barker D."/>
            <person name="Barsanti P."/>
            <person name="Batterham P."/>
            <person name="Batzoglou S."/>
            <person name="Begun D."/>
            <person name="Bhutkar A."/>
            <person name="Blanco E."/>
            <person name="Bosak S.A."/>
            <person name="Bradley R.K."/>
            <person name="Brand A.D."/>
            <person name="Brent M.R."/>
            <person name="Brooks A.N."/>
            <person name="Brown R.H."/>
            <person name="Butlin R.K."/>
            <person name="Caggese C."/>
            <person name="Calvi B.R."/>
            <person name="Bernardo de Carvalho A."/>
            <person name="Caspi A."/>
            <person name="Castrezana S."/>
            <person name="Celniker S.E."/>
            <person name="Chang J.L."/>
            <person name="Chapple C."/>
            <person name="Chatterji S."/>
            <person name="Chinwalla A."/>
            <person name="Civetta A."/>
            <person name="Clifton S.W."/>
            <person name="Comeron J.M."/>
            <person name="Costello J.C."/>
            <person name="Coyne J.A."/>
            <person name="Daub J."/>
            <person name="David R.G."/>
            <person name="Delcher A.L."/>
            <person name="Delehaunty K."/>
            <person name="Do C.B."/>
            <person name="Ebling H."/>
            <person name="Edwards K."/>
            <person name="Eickbush T."/>
            <person name="Evans J.D."/>
            <person name="Filipski A."/>
            <person name="Findeiss S."/>
            <person name="Freyhult E."/>
            <person name="Fulton L."/>
            <person name="Fulton R."/>
            <person name="Garcia A.C."/>
            <person name="Gardiner A."/>
            <person name="Garfield D.A."/>
            <person name="Garvin B.E."/>
            <person name="Gibson G."/>
            <person name="Gilbert D."/>
            <person name="Gnerre S."/>
            <person name="Godfrey J."/>
            <person name="Good R."/>
            <person name="Gotea V."/>
            <person name="Gravely B."/>
            <person name="Greenberg A.J."/>
            <person name="Griffiths-Jones S."/>
            <person name="Gross S."/>
            <person name="Guigo R."/>
            <person name="Gustafson E.A."/>
            <person name="Haerty W."/>
            <person name="Hahn M.W."/>
            <person name="Halligan D.L."/>
            <person name="Halpern A.L."/>
            <person name="Halter G.M."/>
            <person name="Han M.V."/>
            <person name="Heger A."/>
            <person name="Hillier L."/>
            <person name="Hinrichs A.S."/>
            <person name="Holmes I."/>
            <person name="Hoskins R.A."/>
            <person name="Hubisz M.J."/>
            <person name="Hultmark D."/>
            <person name="Huntley M.A."/>
            <person name="Jaffe D.B."/>
            <person name="Jagadeeshan S."/>
            <person name="Jeck W.R."/>
            <person name="Johnson J."/>
            <person name="Jones C.D."/>
            <person name="Jordan W.C."/>
            <person name="Karpen G.H."/>
            <person name="Kataoka E."/>
            <person name="Keightley P.D."/>
            <person name="Kheradpour P."/>
            <person name="Kirkness E.F."/>
            <person name="Koerich L.B."/>
            <person name="Kristiansen K."/>
            <person name="Kudrna D."/>
            <person name="Kulathinal R.J."/>
            <person name="Kumar S."/>
            <person name="Kwok R."/>
            <person name="Lander E."/>
            <person name="Langley C.H."/>
            <person name="Lapoint R."/>
            <person name="Lazzaro B.P."/>
            <person name="Lee S.J."/>
            <person name="Levesque L."/>
            <person name="Li R."/>
            <person name="Lin C.F."/>
            <person name="Lin M.F."/>
            <person name="Lindblad-Toh K."/>
            <person name="Llopart A."/>
            <person name="Long M."/>
            <person name="Low L."/>
            <person name="Lozovsky E."/>
            <person name="Lu J."/>
            <person name="Luo M."/>
            <person name="Machado C.A."/>
            <person name="Makalowski W."/>
            <person name="Marzo M."/>
            <person name="Matsuda M."/>
            <person name="Matzkin L."/>
            <person name="McAllister B."/>
            <person name="McBride C.S."/>
            <person name="McKernan B."/>
            <person name="McKernan K."/>
            <person name="Mendez-Lago M."/>
            <person name="Minx P."/>
            <person name="Mollenhauer M.U."/>
            <person name="Montooth K."/>
            <person name="Mount S.M."/>
            <person name="Mu X."/>
            <person name="Myers E."/>
            <person name="Negre B."/>
            <person name="Newfeld S."/>
            <person name="Nielsen R."/>
            <person name="Noor M.A."/>
            <person name="O'Grady P."/>
            <person name="Pachter L."/>
            <person name="Papaceit M."/>
            <person name="Parisi M.J."/>
            <person name="Parisi M."/>
            <person name="Parts L."/>
            <person name="Pedersen J.S."/>
            <person name="Pesole G."/>
            <person name="Phillippy A.M."/>
            <person name="Ponting C.P."/>
            <person name="Pop M."/>
            <person name="Porcelli D."/>
            <person name="Powell J.R."/>
            <person name="Prohaska S."/>
            <person name="Pruitt K."/>
            <person name="Puig M."/>
            <person name="Quesneville H."/>
            <person name="Ram K.R."/>
            <person name="Rand D."/>
            <person name="Rasmussen M.D."/>
            <person name="Reed L.K."/>
            <person name="Reenan R."/>
            <person name="Reily A."/>
            <person name="Remington K.A."/>
            <person name="Rieger T.T."/>
            <person name="Ritchie M.G."/>
            <person name="Robin C."/>
            <person name="Rogers Y.H."/>
            <person name="Rohde C."/>
            <person name="Rozas J."/>
            <person name="Rubenfield M.J."/>
            <person name="Ruiz A."/>
            <person name="Russo S."/>
            <person name="Salzberg S.L."/>
            <person name="Sanchez-Gracia A."/>
            <person name="Saranga D.J."/>
            <person name="Sato H."/>
            <person name="Schaeffer S.W."/>
            <person name="Schatz M.C."/>
            <person name="Schlenke T."/>
            <person name="Schwartz R."/>
            <person name="Segarra C."/>
            <person name="Singh R.S."/>
            <person name="Sirot L."/>
            <person name="Sirota M."/>
            <person name="Sisneros N.B."/>
            <person name="Smith C.D."/>
            <person name="Smith T.F."/>
            <person name="Spieth J."/>
            <person name="Stage D.E."/>
            <person name="Stark A."/>
            <person name="Stephan W."/>
            <person name="Strausberg R.L."/>
            <person name="Strempel S."/>
            <person name="Sturgill D."/>
            <person name="Sutton G."/>
            <person name="Sutton G.G."/>
            <person name="Tao W."/>
            <person name="Teichmann S."/>
            <person name="Tobari Y.N."/>
            <person name="Tomimura Y."/>
            <person name="Tsolas J.M."/>
            <person name="Valente V.L."/>
            <person name="Venter E."/>
            <person name="Venter J.C."/>
            <person name="Vicario S."/>
            <person name="Vieira F.G."/>
            <person name="Vilella A.J."/>
            <person name="Villasante A."/>
            <person name="Walenz B."/>
            <person name="Wang J."/>
            <person name="Wasserman M."/>
            <person name="Watts T."/>
            <person name="Wilson D."/>
            <person name="Wilson R.K."/>
            <person name="Wing R.A."/>
            <person name="Wolfner M.F."/>
            <person name="Wong A."/>
            <person name="Wong G.K."/>
            <person name="Wu C.I."/>
            <person name="Wu G."/>
            <person name="Yamamoto D."/>
            <person name="Yang H.P."/>
            <person name="Yang S.P."/>
            <person name="Yorke J.A."/>
            <person name="Yoshida K."/>
            <person name="Zdobnov E."/>
            <person name="Zhang P."/>
            <person name="Zhang Y."/>
            <person name="Zimin A.V."/>
            <person name="Baldwin J."/>
            <person name="Abdouelleil A."/>
            <person name="Abdulkadir J."/>
            <person name="Abebe A."/>
            <person name="Abera B."/>
            <person name="Abreu J."/>
            <person name="Acer S.C."/>
            <person name="Aftuck L."/>
            <person name="Alexander A."/>
            <person name="An P."/>
            <person name="Anderson E."/>
            <person name="Anderson S."/>
            <person name="Arachi H."/>
            <person name="Azer M."/>
            <person name="Bachantsang P."/>
            <person name="Barry A."/>
            <person name="Bayul T."/>
            <person name="Berlin A."/>
            <person name="Bessette D."/>
            <person name="Bloom T."/>
            <person name="Blye J."/>
            <person name="Boguslavskiy L."/>
            <person name="Bonnet C."/>
            <person name="Boukhgalter B."/>
            <person name="Bourzgui I."/>
            <person name="Brown A."/>
            <person name="Cahill P."/>
            <person name="Channer S."/>
            <person name="Cheshatsang Y."/>
            <person name="Chuda L."/>
            <person name="Citroen M."/>
            <person name="Collymore A."/>
            <person name="Cooke P."/>
            <person name="Costello M."/>
            <person name="D'Aco K."/>
            <person name="Daza R."/>
            <person name="De Haan G."/>
            <person name="DeGray S."/>
            <person name="DeMaso C."/>
            <person name="Dhargay N."/>
            <person name="Dooley K."/>
            <person name="Dooley E."/>
            <person name="Doricent M."/>
            <person name="Dorje P."/>
            <person name="Dorjee K."/>
            <person name="Dupes A."/>
            <person name="Elong R."/>
            <person name="Falk J."/>
            <person name="Farina A."/>
            <person name="Faro S."/>
            <person name="Ferguson D."/>
            <person name="Fisher S."/>
            <person name="Foley C.D."/>
            <person name="Franke A."/>
            <person name="Friedrich D."/>
            <person name="Gadbois L."/>
            <person name="Gearin G."/>
            <person name="Gearin C.R."/>
            <person name="Giannoukos G."/>
            <person name="Goode T."/>
            <person name="Graham J."/>
            <person name="Grandbois E."/>
            <person name="Grewal S."/>
            <person name="Gyaltsen K."/>
            <person name="Hafez N."/>
            <person name="Hagos B."/>
            <person name="Hall J."/>
            <person name="Henson C."/>
            <person name="Hollinger A."/>
            <person name="Honan T."/>
            <person name="Huard M.D."/>
            <person name="Hughes L."/>
            <person name="Hurhula B."/>
            <person name="Husby M.E."/>
            <person name="Kamat A."/>
            <person name="Kanga B."/>
            <person name="Kashin S."/>
            <person name="Khazanovich D."/>
            <person name="Kisner P."/>
            <person name="Lance K."/>
            <person name="Lara M."/>
            <person name="Lee W."/>
            <person name="Lennon N."/>
            <person name="Letendre F."/>
            <person name="LeVine R."/>
            <person name="Lipovsky A."/>
            <person name="Liu X."/>
            <person name="Liu J."/>
            <person name="Liu S."/>
            <person name="Lokyitsang T."/>
            <person name="Lokyitsang Y."/>
            <person name="Lubonja R."/>
            <person name="Lui A."/>
            <person name="MacDonald P."/>
            <person name="Magnisalis V."/>
            <person name="Maru K."/>
            <person name="Matthews C."/>
            <person name="McCusker W."/>
            <person name="McDonough S."/>
            <person name="Mehta T."/>
            <person name="Meldrim J."/>
            <person name="Meneus L."/>
            <person name="Mihai O."/>
            <person name="Mihalev A."/>
            <person name="Mihova T."/>
            <person name="Mittelman R."/>
            <person name="Mlenga V."/>
            <person name="Montmayeur A."/>
            <person name="Mulrain L."/>
            <person name="Navidi A."/>
            <person name="Naylor J."/>
            <person name="Negash T."/>
            <person name="Nguyen T."/>
            <person name="Nguyen N."/>
            <person name="Nicol R."/>
            <person name="Norbu C."/>
            <person name="Norbu N."/>
            <person name="Novod N."/>
            <person name="O'Neill B."/>
            <person name="Osman S."/>
            <person name="Markiewicz E."/>
            <person name="Oyono O.L."/>
            <person name="Patti C."/>
            <person name="Phunkhang P."/>
            <person name="Pierre F."/>
            <person name="Priest M."/>
            <person name="Raghuraman S."/>
            <person name="Rege F."/>
            <person name="Reyes R."/>
            <person name="Rise C."/>
            <person name="Rogov P."/>
            <person name="Ross K."/>
            <person name="Ryan E."/>
            <person name="Settipalli S."/>
            <person name="Shea T."/>
            <person name="Sherpa N."/>
            <person name="Shi L."/>
            <person name="Shih D."/>
            <person name="Sparrow T."/>
            <person name="Spaulding J."/>
            <person name="Stalker J."/>
            <person name="Stange-Thomann N."/>
            <person name="Stavropoulos S."/>
            <person name="Stone C."/>
            <person name="Strader C."/>
            <person name="Tesfaye S."/>
            <person name="Thomson T."/>
            <person name="Thoulutsang Y."/>
            <person name="Thoulutsang D."/>
            <person name="Topham K."/>
            <person name="Topping I."/>
            <person name="Tsamla T."/>
            <person name="Vassiliev H."/>
            <person name="Vo A."/>
            <person name="Wangchuk T."/>
            <person name="Wangdi T."/>
            <person name="Weiand M."/>
            <person name="Wilkinson J."/>
            <person name="Wilson A."/>
            <person name="Yadav S."/>
            <person name="Young G."/>
            <person name="Yu Q."/>
            <person name="Zembek L."/>
            <person name="Zhong D."/>
            <person name="Zimmer A."/>
            <person name="Zwirko Z."/>
            <person name="Jaffe D.B."/>
            <person name="Alvarez P."/>
            <person name="Brockman W."/>
            <person name="Butler J."/>
            <person name="Chin C."/>
            <person name="Gnerre S."/>
            <person name="Grabherr M."/>
            <person name="Kleber M."/>
            <person name="Mauceli E."/>
            <person name="MacCallum I."/>
        </authorList>
    </citation>
    <scope>NUCLEOTIDE SEQUENCE [LARGE SCALE GENOMIC DNA]</scope>
    <source>
        <strain evidence="4">Tucson 15287-2541.00</strain>
    </source>
</reference>
<dbReference type="SMART" id="SM00034">
    <property type="entry name" value="CLECT"/>
    <property type="match status" value="1"/>
</dbReference>
<dbReference type="Proteomes" id="UP000001070">
    <property type="component" value="Unassembled WGS sequence"/>
</dbReference>
<dbReference type="EMBL" id="CH916374">
    <property type="protein sequence ID" value="EDV91518.1"/>
    <property type="molecule type" value="Genomic_DNA"/>
</dbReference>
<keyword evidence="1" id="KW-0732">Signal</keyword>
<organism evidence="4">
    <name type="scientific">Drosophila grimshawi</name>
    <name type="common">Hawaiian fruit fly</name>
    <name type="synonym">Idiomyia grimshawi</name>
    <dbReference type="NCBI Taxonomy" id="7222"/>
    <lineage>
        <taxon>Eukaryota</taxon>
        <taxon>Metazoa</taxon>
        <taxon>Ecdysozoa</taxon>
        <taxon>Arthropoda</taxon>
        <taxon>Hexapoda</taxon>
        <taxon>Insecta</taxon>
        <taxon>Pterygota</taxon>
        <taxon>Neoptera</taxon>
        <taxon>Endopterygota</taxon>
        <taxon>Diptera</taxon>
        <taxon>Brachycera</taxon>
        <taxon>Muscomorpha</taxon>
        <taxon>Ephydroidea</taxon>
        <taxon>Drosophilidae</taxon>
        <taxon>Drosophila</taxon>
        <taxon>Hawaiian Drosophila</taxon>
    </lineage>
</organism>
<dbReference type="InterPro" id="IPR001304">
    <property type="entry name" value="C-type_lectin-like"/>
</dbReference>
<proteinExistence type="predicted"/>
<protein>
    <submittedName>
        <fullName evidence="3">GH13620</fullName>
    </submittedName>
</protein>
<evidence type="ECO:0000313" key="4">
    <source>
        <dbReference type="Proteomes" id="UP000001070"/>
    </source>
</evidence>
<evidence type="ECO:0000259" key="2">
    <source>
        <dbReference type="PROSITE" id="PS50041"/>
    </source>
</evidence>
<keyword evidence="4" id="KW-1185">Reference proteome</keyword>
<dbReference type="HOGENOM" id="CLU_049894_13_3_1"/>
<dbReference type="OrthoDB" id="6340082at2759"/>
<dbReference type="CDD" id="cd00037">
    <property type="entry name" value="CLECT"/>
    <property type="match status" value="1"/>
</dbReference>
<accession>B4JTT9</accession>
<feature type="chain" id="PRO_5002812746" evidence="1">
    <location>
        <begin position="19"/>
        <end position="176"/>
    </location>
</feature>
<dbReference type="InterPro" id="IPR016187">
    <property type="entry name" value="CTDL_fold"/>
</dbReference>
<name>B4JTT9_DROGR</name>
<dbReference type="SUPFAM" id="SSF56436">
    <property type="entry name" value="C-type lectin-like"/>
    <property type="match status" value="1"/>
</dbReference>